<accession>A0A0S4XNK1</accession>
<dbReference type="EMBL" id="FAXN01000039">
    <property type="protein sequence ID" value="CUV65560.1"/>
    <property type="molecule type" value="Genomic_DNA"/>
</dbReference>
<evidence type="ECO:0000259" key="8">
    <source>
        <dbReference type="Pfam" id="PF00924"/>
    </source>
</evidence>
<dbReference type="InterPro" id="IPR006685">
    <property type="entry name" value="MscS_channel_2nd"/>
</dbReference>
<keyword evidence="7" id="KW-0732">Signal</keyword>
<evidence type="ECO:0000256" key="1">
    <source>
        <dbReference type="ARBA" id="ARBA00004370"/>
    </source>
</evidence>
<dbReference type="PANTHER" id="PTHR30566">
    <property type="entry name" value="YNAI-RELATED MECHANOSENSITIVE ION CHANNEL"/>
    <property type="match status" value="1"/>
</dbReference>
<protein>
    <submittedName>
        <fullName evidence="9">Mechanosensitive ion channel</fullName>
    </submittedName>
</protein>
<feature type="transmembrane region" description="Helical" evidence="6">
    <location>
        <begin position="299"/>
        <end position="330"/>
    </location>
</feature>
<evidence type="ECO:0000256" key="5">
    <source>
        <dbReference type="SAM" id="Coils"/>
    </source>
</evidence>
<evidence type="ECO:0000256" key="3">
    <source>
        <dbReference type="ARBA" id="ARBA00022989"/>
    </source>
</evidence>
<feature type="transmembrane region" description="Helical" evidence="6">
    <location>
        <begin position="238"/>
        <end position="254"/>
    </location>
</feature>
<dbReference type="Gene3D" id="2.30.30.60">
    <property type="match status" value="1"/>
</dbReference>
<dbReference type="InterPro" id="IPR010920">
    <property type="entry name" value="LSM_dom_sf"/>
</dbReference>
<dbReference type="GO" id="GO:0016020">
    <property type="term" value="C:membrane"/>
    <property type="evidence" value="ECO:0007669"/>
    <property type="project" value="UniProtKB-SubCell"/>
</dbReference>
<keyword evidence="5" id="KW-0175">Coiled coil</keyword>
<sequence>MIKKILSNLHIALLLFSINFAFADINQTDISGNIKSEIKNIDENINSNNWIIAYENYNNYQILNDKKEELDYKIRRLTKKTSLTNEQKIKLQSYKDELSGINNKLLLLGEYDSEPFKKLLSPNKIENQPNITNPLGIFYALSYQEKLRIDQKEFHDRYSSLNDLISDLETRKTMLENLVKASSNNKENYKELEKTTKLIATFEPLKEIIETTKNVYDKKIYEIKSNLTDNIAKESKKLIIVGIIIGIFFGLLLLTKYITRRYITEPEKIYSINKALNVTFIIFTVLVLLFAYIENVGYLVTILGFASAGIAIALKEWFMSIMGWFVIFFGNSIHLGDRIRFLKDGNEYLGDVIDISLLKITILEDITLTTFDRNRRAGRVVYIPNNYVFTNMIANYSHEGLDTVWDGIDYTITFDSNINKAAEITKEIATKYSKTFADNTKRNLNKLRRKYHFKNIKVEPRIFTLISPYGIKISVWYLTNSYATLSLRSTISASIVNAIKKEDDITLAYPTQAINMSEDKQKYIYESPTEDIK</sequence>
<dbReference type="AlphaFoldDB" id="A0A0S4XNK1"/>
<feature type="domain" description="Mechanosensitive ion channel MscS" evidence="8">
    <location>
        <begin position="318"/>
        <end position="398"/>
    </location>
</feature>
<gene>
    <name evidence="9" type="ORF">BN3087_390011</name>
</gene>
<keyword evidence="2 6" id="KW-0812">Transmembrane</keyword>
<feature type="signal peptide" evidence="7">
    <location>
        <begin position="1"/>
        <end position="23"/>
    </location>
</feature>
<evidence type="ECO:0000256" key="7">
    <source>
        <dbReference type="SAM" id="SignalP"/>
    </source>
</evidence>
<feature type="coiled-coil region" evidence="5">
    <location>
        <begin position="165"/>
        <end position="195"/>
    </location>
</feature>
<dbReference type="PANTHER" id="PTHR30566:SF5">
    <property type="entry name" value="MECHANOSENSITIVE ION CHANNEL PROTEIN 1, MITOCHONDRIAL-RELATED"/>
    <property type="match status" value="1"/>
</dbReference>
<keyword evidence="4 6" id="KW-0472">Membrane</keyword>
<evidence type="ECO:0000256" key="6">
    <source>
        <dbReference type="SAM" id="Phobius"/>
    </source>
</evidence>
<dbReference type="InterPro" id="IPR023408">
    <property type="entry name" value="MscS_beta-dom_sf"/>
</dbReference>
<feature type="transmembrane region" description="Helical" evidence="6">
    <location>
        <begin position="275"/>
        <end position="293"/>
    </location>
</feature>
<comment type="subcellular location">
    <subcellularLocation>
        <location evidence="1">Membrane</location>
    </subcellularLocation>
</comment>
<organism evidence="9">
    <name type="scientific">Sulfurovum sp. enrichment culture clone C5</name>
    <dbReference type="NCBI Taxonomy" id="497650"/>
    <lineage>
        <taxon>Bacteria</taxon>
        <taxon>Pseudomonadati</taxon>
        <taxon>Campylobacterota</taxon>
        <taxon>Epsilonproteobacteria</taxon>
        <taxon>Campylobacterales</taxon>
        <taxon>Sulfurovaceae</taxon>
        <taxon>Sulfurovum</taxon>
        <taxon>environmental samples</taxon>
    </lineage>
</organism>
<dbReference type="Pfam" id="PF00924">
    <property type="entry name" value="MS_channel_2nd"/>
    <property type="match status" value="1"/>
</dbReference>
<evidence type="ECO:0000256" key="2">
    <source>
        <dbReference type="ARBA" id="ARBA00022692"/>
    </source>
</evidence>
<evidence type="ECO:0000256" key="4">
    <source>
        <dbReference type="ARBA" id="ARBA00023136"/>
    </source>
</evidence>
<evidence type="ECO:0000313" key="9">
    <source>
        <dbReference type="EMBL" id="CUV65560.1"/>
    </source>
</evidence>
<reference evidence="9" key="1">
    <citation type="submission" date="2015-11" db="EMBL/GenBank/DDBJ databases">
        <authorList>
            <person name="Zhang Y."/>
            <person name="Guo Z."/>
        </authorList>
    </citation>
    <scope>NUCLEOTIDE SEQUENCE</scope>
    <source>
        <strain evidence="9">BN30871</strain>
    </source>
</reference>
<proteinExistence type="predicted"/>
<dbReference type="SUPFAM" id="SSF50182">
    <property type="entry name" value="Sm-like ribonucleoproteins"/>
    <property type="match status" value="1"/>
</dbReference>
<dbReference type="GO" id="GO:0008381">
    <property type="term" value="F:mechanosensitive monoatomic ion channel activity"/>
    <property type="evidence" value="ECO:0007669"/>
    <property type="project" value="UniProtKB-ARBA"/>
</dbReference>
<keyword evidence="3 6" id="KW-1133">Transmembrane helix</keyword>
<name>A0A0S4XNK1_9BACT</name>
<dbReference type="Gene3D" id="3.30.70.100">
    <property type="match status" value="1"/>
</dbReference>
<feature type="chain" id="PRO_5006630008" evidence="7">
    <location>
        <begin position="24"/>
        <end position="533"/>
    </location>
</feature>